<keyword evidence="3" id="KW-1185">Reference proteome</keyword>
<feature type="compositionally biased region" description="Basic residues" evidence="1">
    <location>
        <begin position="93"/>
        <end position="103"/>
    </location>
</feature>
<evidence type="ECO:0000313" key="3">
    <source>
        <dbReference type="Proteomes" id="UP001459277"/>
    </source>
</evidence>
<reference evidence="2 3" key="1">
    <citation type="submission" date="2024-01" db="EMBL/GenBank/DDBJ databases">
        <title>A telomere-to-telomere, gap-free genome of sweet tea (Lithocarpus litseifolius).</title>
        <authorList>
            <person name="Zhou J."/>
        </authorList>
    </citation>
    <scope>NUCLEOTIDE SEQUENCE [LARGE SCALE GENOMIC DNA]</scope>
    <source>
        <strain evidence="2">Zhou-2022a</strain>
        <tissue evidence="2">Leaf</tissue>
    </source>
</reference>
<feature type="compositionally biased region" description="Polar residues" evidence="1">
    <location>
        <begin position="108"/>
        <end position="120"/>
    </location>
</feature>
<feature type="region of interest" description="Disordered" evidence="1">
    <location>
        <begin position="229"/>
        <end position="297"/>
    </location>
</feature>
<proteinExistence type="predicted"/>
<dbReference type="EMBL" id="JAZDWU010000005">
    <property type="protein sequence ID" value="KAL0001710.1"/>
    <property type="molecule type" value="Genomic_DNA"/>
</dbReference>
<gene>
    <name evidence="2" type="ORF">SO802_015491</name>
</gene>
<evidence type="ECO:0000256" key="1">
    <source>
        <dbReference type="SAM" id="MobiDB-lite"/>
    </source>
</evidence>
<accession>A0AAW2CTV0</accession>
<dbReference type="Proteomes" id="UP001459277">
    <property type="component" value="Unassembled WGS sequence"/>
</dbReference>
<comment type="caution">
    <text evidence="2">The sequence shown here is derived from an EMBL/GenBank/DDBJ whole genome shotgun (WGS) entry which is preliminary data.</text>
</comment>
<sequence>MSITLQDIAILTGLPIDGTAVCGPTNLDWGIDFQDLLGVIPPANALEYGGLKITWRTDLTAQQVLPAIVEGINQVKLSMEAHISSVPTERVTHFGRRQRHQGRQHPQTSTETRPSTSTQHRQCRNDEAEPSTFTQHNTTQAGSSTSAPNEPPTFNKYNPINVNEYCMSLYEQVGLSTSLGQGFEGLFSYDHYLQPRSTPPSYHPSPPPSYYGQYNYGQDSQYNYEQHDPFITPQPSQPSPHVGDFCTPPNTWACAPDSEEKASVINSEEDASNEDSGEDAEDMEVSSDNETDECGNY</sequence>
<feature type="compositionally biased region" description="Polar residues" evidence="1">
    <location>
        <begin position="131"/>
        <end position="148"/>
    </location>
</feature>
<organism evidence="2 3">
    <name type="scientific">Lithocarpus litseifolius</name>
    <dbReference type="NCBI Taxonomy" id="425828"/>
    <lineage>
        <taxon>Eukaryota</taxon>
        <taxon>Viridiplantae</taxon>
        <taxon>Streptophyta</taxon>
        <taxon>Embryophyta</taxon>
        <taxon>Tracheophyta</taxon>
        <taxon>Spermatophyta</taxon>
        <taxon>Magnoliopsida</taxon>
        <taxon>eudicotyledons</taxon>
        <taxon>Gunneridae</taxon>
        <taxon>Pentapetalae</taxon>
        <taxon>rosids</taxon>
        <taxon>fabids</taxon>
        <taxon>Fagales</taxon>
        <taxon>Fagaceae</taxon>
        <taxon>Lithocarpus</taxon>
    </lineage>
</organism>
<feature type="region of interest" description="Disordered" evidence="1">
    <location>
        <begin position="87"/>
        <end position="155"/>
    </location>
</feature>
<protein>
    <submittedName>
        <fullName evidence="2">Uncharacterized protein</fullName>
    </submittedName>
</protein>
<dbReference type="AlphaFoldDB" id="A0AAW2CTV0"/>
<feature type="compositionally biased region" description="Acidic residues" evidence="1">
    <location>
        <begin position="267"/>
        <end position="297"/>
    </location>
</feature>
<evidence type="ECO:0000313" key="2">
    <source>
        <dbReference type="EMBL" id="KAL0001710.1"/>
    </source>
</evidence>
<name>A0AAW2CTV0_9ROSI</name>